<evidence type="ECO:0000256" key="2">
    <source>
        <dbReference type="ARBA" id="ARBA00008335"/>
    </source>
</evidence>
<dbReference type="PANTHER" id="PTHR23511:SF12">
    <property type="entry name" value="TRANSPORTER, PUTATIVE (AFU_ORTHOLOGUE AFUA_7G01740)-RELATED"/>
    <property type="match status" value="1"/>
</dbReference>
<dbReference type="Gene3D" id="1.20.1250.20">
    <property type="entry name" value="MFS general substrate transporter like domains"/>
    <property type="match status" value="1"/>
</dbReference>
<feature type="transmembrane region" description="Helical" evidence="7">
    <location>
        <begin position="538"/>
        <end position="559"/>
    </location>
</feature>
<feature type="transmembrane region" description="Helical" evidence="7">
    <location>
        <begin position="227"/>
        <end position="251"/>
    </location>
</feature>
<feature type="transmembrane region" description="Helical" evidence="7">
    <location>
        <begin position="476"/>
        <end position="497"/>
    </location>
</feature>
<evidence type="ECO:0000313" key="9">
    <source>
        <dbReference type="EMBL" id="CAH7687328.1"/>
    </source>
</evidence>
<keyword evidence="6 7" id="KW-0472">Membrane</keyword>
<protein>
    <submittedName>
        <fullName evidence="9">Sugar transporter-like protein</fullName>
    </submittedName>
</protein>
<feature type="transmembrane region" description="Helical" evidence="7">
    <location>
        <begin position="271"/>
        <end position="292"/>
    </location>
</feature>
<keyword evidence="5 7" id="KW-1133">Transmembrane helix</keyword>
<dbReference type="GO" id="GO:0016020">
    <property type="term" value="C:membrane"/>
    <property type="evidence" value="ECO:0007669"/>
    <property type="project" value="UniProtKB-SubCell"/>
</dbReference>
<proteinExistence type="inferred from homology"/>
<dbReference type="Pfam" id="PF07690">
    <property type="entry name" value="MFS_1"/>
    <property type="match status" value="1"/>
</dbReference>
<keyword evidence="10" id="KW-1185">Reference proteome</keyword>
<dbReference type="GO" id="GO:0022857">
    <property type="term" value="F:transmembrane transporter activity"/>
    <property type="evidence" value="ECO:0007669"/>
    <property type="project" value="InterPro"/>
</dbReference>
<name>A0AAV0BK03_PHAPC</name>
<evidence type="ECO:0000256" key="3">
    <source>
        <dbReference type="ARBA" id="ARBA00022448"/>
    </source>
</evidence>
<dbReference type="AlphaFoldDB" id="A0AAV0BK03"/>
<feature type="domain" description="Major facilitator superfamily (MFS) profile" evidence="8">
    <location>
        <begin position="107"/>
        <end position="562"/>
    </location>
</feature>
<comment type="similarity">
    <text evidence="2">Belongs to the major facilitator superfamily.</text>
</comment>
<feature type="transmembrane region" description="Helical" evidence="7">
    <location>
        <begin position="425"/>
        <end position="444"/>
    </location>
</feature>
<comment type="subcellular location">
    <subcellularLocation>
        <location evidence="1">Membrane</location>
        <topology evidence="1">Multi-pass membrane protein</topology>
    </subcellularLocation>
</comment>
<feature type="transmembrane region" description="Helical" evidence="7">
    <location>
        <begin position="181"/>
        <end position="206"/>
    </location>
</feature>
<dbReference type="SUPFAM" id="SSF103473">
    <property type="entry name" value="MFS general substrate transporter"/>
    <property type="match status" value="1"/>
</dbReference>
<sequence>MNHEERTPLIAKQGSISILVNQCLCSRSINRMSTYGSQALTPESSIFLDSLNPGEIFLPKEKKNSQIEDSGKTNAEDDRIDAGYKAKASILNAAIQEIGMGKYQWHLFTVVGFGWASDNLWPIVTSLILAPIAKEFNVSHSPLLTLAQSIGLLGGALLWGFGCDLFGRKLSFNFTIGSTAIFALVAAFSPNFPFLCVFACLWSTGVGGGLPVDSTLFLEFLPGSHQYLLTILSIFWSIAQLVVTLVAWPLLSNFSCNSNATSCSKTENFGWRWILIIFGSISVLMFGLRFFIFRIFESPKYLMGKGMDAEAVATIHKVARYNGVRSTLKLEHLEEISHVKCPEVSSSAVNMKSSFARSMEKLSSQHIRALFATPKLAFSTSLIIVIWAFIGLGFPLYNSFIPFIQNQRGIDFGDSSISMTYRNTLIIAAISLPGALIGALFVQLPQIGRKGSLAISTFLTGASLLASTTAKNSNTLLGWNCAFGLASNFMYAVLYSYTPEIFCTKDRGTGNAITASANRIFGIMAPIVAMTADLKTPVPVYLSGALFFGAGLLTLLLPFESRGKASL</sequence>
<accession>A0AAV0BK03</accession>
<keyword evidence="3" id="KW-0813">Transport</keyword>
<evidence type="ECO:0000256" key="1">
    <source>
        <dbReference type="ARBA" id="ARBA00004141"/>
    </source>
</evidence>
<feature type="transmembrane region" description="Helical" evidence="7">
    <location>
        <begin position="509"/>
        <end position="532"/>
    </location>
</feature>
<keyword evidence="9" id="KW-0762">Sugar transport</keyword>
<evidence type="ECO:0000256" key="7">
    <source>
        <dbReference type="SAM" id="Phobius"/>
    </source>
</evidence>
<comment type="caution">
    <text evidence="9">The sequence shown here is derived from an EMBL/GenBank/DDBJ whole genome shotgun (WGS) entry which is preliminary data.</text>
</comment>
<evidence type="ECO:0000313" key="10">
    <source>
        <dbReference type="Proteomes" id="UP001153365"/>
    </source>
</evidence>
<evidence type="ECO:0000256" key="6">
    <source>
        <dbReference type="ARBA" id="ARBA00023136"/>
    </source>
</evidence>
<keyword evidence="4 7" id="KW-0812">Transmembrane</keyword>
<dbReference type="EMBL" id="CALTRL010005860">
    <property type="protein sequence ID" value="CAH7687328.1"/>
    <property type="molecule type" value="Genomic_DNA"/>
</dbReference>
<dbReference type="PANTHER" id="PTHR23511">
    <property type="entry name" value="SYNAPTIC VESICLE GLYCOPROTEIN 2"/>
    <property type="match status" value="1"/>
</dbReference>
<organism evidence="9 10">
    <name type="scientific">Phakopsora pachyrhizi</name>
    <name type="common">Asian soybean rust disease fungus</name>
    <dbReference type="NCBI Taxonomy" id="170000"/>
    <lineage>
        <taxon>Eukaryota</taxon>
        <taxon>Fungi</taxon>
        <taxon>Dikarya</taxon>
        <taxon>Basidiomycota</taxon>
        <taxon>Pucciniomycotina</taxon>
        <taxon>Pucciniomycetes</taxon>
        <taxon>Pucciniales</taxon>
        <taxon>Phakopsoraceae</taxon>
        <taxon>Phakopsora</taxon>
    </lineage>
</organism>
<evidence type="ECO:0000256" key="5">
    <source>
        <dbReference type="ARBA" id="ARBA00022989"/>
    </source>
</evidence>
<dbReference type="InterPro" id="IPR020846">
    <property type="entry name" value="MFS_dom"/>
</dbReference>
<feature type="transmembrane region" description="Helical" evidence="7">
    <location>
        <begin position="143"/>
        <end position="161"/>
    </location>
</feature>
<evidence type="ECO:0000256" key="4">
    <source>
        <dbReference type="ARBA" id="ARBA00022692"/>
    </source>
</evidence>
<gene>
    <name evidence="9" type="ORF">PPACK8108_LOCUS22102</name>
</gene>
<dbReference type="CDD" id="cd17316">
    <property type="entry name" value="MFS_SV2_like"/>
    <property type="match status" value="1"/>
</dbReference>
<dbReference type="InterPro" id="IPR011701">
    <property type="entry name" value="MFS"/>
</dbReference>
<dbReference type="PROSITE" id="PS50850">
    <property type="entry name" value="MFS"/>
    <property type="match status" value="1"/>
</dbReference>
<dbReference type="FunFam" id="1.20.1250.20:FF:000171">
    <property type="entry name" value="MFS general substrate transporter"/>
    <property type="match status" value="1"/>
</dbReference>
<dbReference type="InterPro" id="IPR036259">
    <property type="entry name" value="MFS_trans_sf"/>
</dbReference>
<reference evidence="9" key="1">
    <citation type="submission" date="2022-06" db="EMBL/GenBank/DDBJ databases">
        <authorList>
            <consortium name="SYNGENTA / RWTH Aachen University"/>
        </authorList>
    </citation>
    <scope>NUCLEOTIDE SEQUENCE</scope>
</reference>
<feature type="transmembrane region" description="Helical" evidence="7">
    <location>
        <begin position="376"/>
        <end position="397"/>
    </location>
</feature>
<dbReference type="Proteomes" id="UP001153365">
    <property type="component" value="Unassembled WGS sequence"/>
</dbReference>
<evidence type="ECO:0000259" key="8">
    <source>
        <dbReference type="PROSITE" id="PS50850"/>
    </source>
</evidence>